<gene>
    <name evidence="6" type="primary">yjiE_2</name>
    <name evidence="6" type="ORF">GCE9029_02816</name>
</gene>
<dbReference type="InterPro" id="IPR036390">
    <property type="entry name" value="WH_DNA-bd_sf"/>
</dbReference>
<dbReference type="RefSeq" id="WP_062663935.1">
    <property type="nucleotide sequence ID" value="NZ_FIZX01000002.1"/>
</dbReference>
<reference evidence="7" key="1">
    <citation type="submission" date="2016-02" db="EMBL/GenBank/DDBJ databases">
        <authorList>
            <person name="Rodrigo-Torres Lidia"/>
            <person name="Arahal R.David."/>
        </authorList>
    </citation>
    <scope>NUCLEOTIDE SEQUENCE [LARGE SCALE GENOMIC DNA]</scope>
    <source>
        <strain evidence="7">CECT 9029</strain>
    </source>
</reference>
<dbReference type="InterPro" id="IPR000847">
    <property type="entry name" value="LysR_HTH_N"/>
</dbReference>
<keyword evidence="7" id="KW-1185">Reference proteome</keyword>
<keyword evidence="4" id="KW-0804">Transcription</keyword>
<organism evidence="6 7">
    <name type="scientific">Grimontia celer</name>
    <dbReference type="NCBI Taxonomy" id="1796497"/>
    <lineage>
        <taxon>Bacteria</taxon>
        <taxon>Pseudomonadati</taxon>
        <taxon>Pseudomonadota</taxon>
        <taxon>Gammaproteobacteria</taxon>
        <taxon>Vibrionales</taxon>
        <taxon>Vibrionaceae</taxon>
        <taxon>Grimontia</taxon>
    </lineage>
</organism>
<dbReference type="CDD" id="cd05466">
    <property type="entry name" value="PBP2_LTTR_substrate"/>
    <property type="match status" value="1"/>
</dbReference>
<evidence type="ECO:0000256" key="2">
    <source>
        <dbReference type="ARBA" id="ARBA00023015"/>
    </source>
</evidence>
<dbReference type="OrthoDB" id="6971749at2"/>
<evidence type="ECO:0000259" key="5">
    <source>
        <dbReference type="PROSITE" id="PS50931"/>
    </source>
</evidence>
<dbReference type="PANTHER" id="PTHR30126">
    <property type="entry name" value="HTH-TYPE TRANSCRIPTIONAL REGULATOR"/>
    <property type="match status" value="1"/>
</dbReference>
<evidence type="ECO:0000256" key="4">
    <source>
        <dbReference type="ARBA" id="ARBA00023163"/>
    </source>
</evidence>
<keyword evidence="2" id="KW-0805">Transcription regulation</keyword>
<evidence type="ECO:0000256" key="1">
    <source>
        <dbReference type="ARBA" id="ARBA00009437"/>
    </source>
</evidence>
<dbReference type="Pfam" id="PF03466">
    <property type="entry name" value="LysR_substrate"/>
    <property type="match status" value="1"/>
</dbReference>
<protein>
    <submittedName>
        <fullName evidence="6">HTH-type transcriptional regulator YjiE</fullName>
    </submittedName>
</protein>
<dbReference type="SUPFAM" id="SSF46785">
    <property type="entry name" value="Winged helix' DNA-binding domain"/>
    <property type="match status" value="1"/>
</dbReference>
<dbReference type="EMBL" id="FIZX01000002">
    <property type="protein sequence ID" value="CZF81767.1"/>
    <property type="molecule type" value="Genomic_DNA"/>
</dbReference>
<dbReference type="InterPro" id="IPR005119">
    <property type="entry name" value="LysR_subst-bd"/>
</dbReference>
<dbReference type="InterPro" id="IPR036388">
    <property type="entry name" value="WH-like_DNA-bd_sf"/>
</dbReference>
<evidence type="ECO:0000313" key="7">
    <source>
        <dbReference type="Proteomes" id="UP000071641"/>
    </source>
</evidence>
<keyword evidence="3" id="KW-0238">DNA-binding</keyword>
<comment type="similarity">
    <text evidence="1">Belongs to the LysR transcriptional regulatory family.</text>
</comment>
<dbReference type="PRINTS" id="PR00039">
    <property type="entry name" value="HTHLYSR"/>
</dbReference>
<evidence type="ECO:0000256" key="3">
    <source>
        <dbReference type="ARBA" id="ARBA00023125"/>
    </source>
</evidence>
<dbReference type="Pfam" id="PF00126">
    <property type="entry name" value="HTH_1"/>
    <property type="match status" value="1"/>
</dbReference>
<dbReference type="PANTHER" id="PTHR30126:SF2">
    <property type="entry name" value="HTH-TYPE TRANSCRIPTIONAL REGULATOR YJIE"/>
    <property type="match status" value="1"/>
</dbReference>
<feature type="domain" description="HTH lysR-type" evidence="5">
    <location>
        <begin position="1"/>
        <end position="58"/>
    </location>
</feature>
<dbReference type="GO" id="GO:0003700">
    <property type="term" value="F:DNA-binding transcription factor activity"/>
    <property type="evidence" value="ECO:0007669"/>
    <property type="project" value="InterPro"/>
</dbReference>
<dbReference type="FunFam" id="1.10.10.10:FF:000001">
    <property type="entry name" value="LysR family transcriptional regulator"/>
    <property type="match status" value="1"/>
</dbReference>
<dbReference type="Gene3D" id="3.40.190.290">
    <property type="match status" value="1"/>
</dbReference>
<evidence type="ECO:0000313" key="6">
    <source>
        <dbReference type="EMBL" id="CZF81767.1"/>
    </source>
</evidence>
<dbReference type="SUPFAM" id="SSF53850">
    <property type="entry name" value="Periplasmic binding protein-like II"/>
    <property type="match status" value="1"/>
</dbReference>
<proteinExistence type="inferred from homology"/>
<sequence length="300" mass="33708">MELKWIKDFIALNDYGSFSKAAEARFVTQPAFSRRIRSLENWLGVALVNRDSLPTTLTDEGRSFVEEAQRLCHEMEDIRTRLQTQKSGRSLVFLAQHSTAVSFFPAWIHTLSPLIGDTLVKLVPGNIHALNESFLAGSGDFMLTFGSQALDSPQIKRNSQCIQVGTDTLVPVSAPNDQGYPIHSFEEGKPCRLLAFPAETYLGNLIKQSAIANIPSQYRFDIVCENEMAEGLKAMAKQGFGATWLPSSLIKEELANQQLVILNAPFPTLDLRILLYRNRHGSKPEAEKFWHYLMELYGQE</sequence>
<dbReference type="Proteomes" id="UP000071641">
    <property type="component" value="Unassembled WGS sequence"/>
</dbReference>
<dbReference type="Gene3D" id="1.10.10.10">
    <property type="entry name" value="Winged helix-like DNA-binding domain superfamily/Winged helix DNA-binding domain"/>
    <property type="match status" value="1"/>
</dbReference>
<name>A0A128F4Q1_9GAMM</name>
<dbReference type="STRING" id="1796497.GCE9029_02816"/>
<dbReference type="AlphaFoldDB" id="A0A128F4Q1"/>
<dbReference type="PROSITE" id="PS50931">
    <property type="entry name" value="HTH_LYSR"/>
    <property type="match status" value="1"/>
</dbReference>
<dbReference type="GO" id="GO:0000976">
    <property type="term" value="F:transcription cis-regulatory region binding"/>
    <property type="evidence" value="ECO:0007669"/>
    <property type="project" value="TreeGrafter"/>
</dbReference>
<accession>A0A128F4Q1</accession>